<keyword evidence="4" id="KW-1185">Reference proteome</keyword>
<reference evidence="3 4" key="1">
    <citation type="submission" date="2021-06" db="EMBL/GenBank/DDBJ databases">
        <authorList>
            <person name="Sun Q."/>
            <person name="Li D."/>
        </authorList>
    </citation>
    <scope>NUCLEOTIDE SEQUENCE [LARGE SCALE GENOMIC DNA]</scope>
    <source>
        <strain evidence="3 4">MSJ-6</strain>
    </source>
</reference>
<dbReference type="Pfam" id="PF13649">
    <property type="entry name" value="Methyltransf_25"/>
    <property type="match status" value="1"/>
</dbReference>
<dbReference type="PANTHER" id="PTHR43861">
    <property type="entry name" value="TRANS-ACONITATE 2-METHYLTRANSFERASE-RELATED"/>
    <property type="match status" value="1"/>
</dbReference>
<sequence length="237" mass="27472">MCMSRIDKIRSKEKEYHDHCYDNYKLFEQGSWLHKPVRTILDLFAYFDELEEVQVLDLGCGIGRNSIPLAEKIGARKGTVVCVDLLESAIEKLRLYSKEFNVADKIECKQSDIAEYSIASKYFNFIFAVSSMEHVESETQFDRVIEHIVRGTKVGGINCIIISTNISETAINSGKRLDPMYELQFETDQLIRKLQGIYSKWEILQQTVKPYELEIERDGQRIILQGDVLTWAVRKMQ</sequence>
<organism evidence="3 4">
    <name type="scientific">Paenibacillus brevis</name>
    <dbReference type="NCBI Taxonomy" id="2841508"/>
    <lineage>
        <taxon>Bacteria</taxon>
        <taxon>Bacillati</taxon>
        <taxon>Bacillota</taxon>
        <taxon>Bacilli</taxon>
        <taxon>Bacillales</taxon>
        <taxon>Paenibacillaceae</taxon>
        <taxon>Paenibacillus</taxon>
    </lineage>
</organism>
<feature type="domain" description="Methyltransferase" evidence="2">
    <location>
        <begin position="55"/>
        <end position="156"/>
    </location>
</feature>
<evidence type="ECO:0000256" key="1">
    <source>
        <dbReference type="ARBA" id="ARBA00022679"/>
    </source>
</evidence>
<evidence type="ECO:0000313" key="4">
    <source>
        <dbReference type="Proteomes" id="UP000743001"/>
    </source>
</evidence>
<proteinExistence type="predicted"/>
<comment type="caution">
    <text evidence="3">The sequence shown here is derived from an EMBL/GenBank/DDBJ whole genome shotgun (WGS) entry which is preliminary data.</text>
</comment>
<protein>
    <submittedName>
        <fullName evidence="3">Class I SAM-dependent methyltransferase</fullName>
    </submittedName>
</protein>
<keyword evidence="1" id="KW-0808">Transferase</keyword>
<dbReference type="EMBL" id="JAHLQJ010000007">
    <property type="protein sequence ID" value="MBU5672083.1"/>
    <property type="molecule type" value="Genomic_DNA"/>
</dbReference>
<dbReference type="CDD" id="cd02440">
    <property type="entry name" value="AdoMet_MTases"/>
    <property type="match status" value="1"/>
</dbReference>
<evidence type="ECO:0000259" key="2">
    <source>
        <dbReference type="Pfam" id="PF13649"/>
    </source>
</evidence>
<accession>A0ABS6FPH5</accession>
<dbReference type="GO" id="GO:0008168">
    <property type="term" value="F:methyltransferase activity"/>
    <property type="evidence" value="ECO:0007669"/>
    <property type="project" value="UniProtKB-KW"/>
</dbReference>
<dbReference type="Proteomes" id="UP000743001">
    <property type="component" value="Unassembled WGS sequence"/>
</dbReference>
<name>A0ABS6FPH5_9BACL</name>
<gene>
    <name evidence="3" type="ORF">KQJ23_09640</name>
</gene>
<keyword evidence="3" id="KW-0489">Methyltransferase</keyword>
<dbReference type="GO" id="GO:0032259">
    <property type="term" value="P:methylation"/>
    <property type="evidence" value="ECO:0007669"/>
    <property type="project" value="UniProtKB-KW"/>
</dbReference>
<dbReference type="InterPro" id="IPR041698">
    <property type="entry name" value="Methyltransf_25"/>
</dbReference>
<evidence type="ECO:0000313" key="3">
    <source>
        <dbReference type="EMBL" id="MBU5672083.1"/>
    </source>
</evidence>